<dbReference type="OrthoDB" id="66620at2759"/>
<dbReference type="GO" id="GO:0016020">
    <property type="term" value="C:membrane"/>
    <property type="evidence" value="ECO:0007669"/>
    <property type="project" value="UniProtKB-SubCell"/>
</dbReference>
<keyword evidence="2" id="KW-0813">Transport</keyword>
<dbReference type="PROSITE" id="PS50893">
    <property type="entry name" value="ABC_TRANSPORTER_2"/>
    <property type="match status" value="1"/>
</dbReference>
<dbReference type="InterPro" id="IPR027417">
    <property type="entry name" value="P-loop_NTPase"/>
</dbReference>
<dbReference type="RefSeq" id="XP_045962701.1">
    <property type="nucleotide sequence ID" value="XM_046102306.1"/>
</dbReference>
<dbReference type="PROSITE" id="PS00211">
    <property type="entry name" value="ABC_TRANSPORTER_1"/>
    <property type="match status" value="1"/>
</dbReference>
<feature type="transmembrane region" description="Helical" evidence="8">
    <location>
        <begin position="652"/>
        <end position="671"/>
    </location>
</feature>
<name>A0A9P8UTZ3_9PEZI</name>
<keyword evidence="7 8" id="KW-0472">Membrane</keyword>
<evidence type="ECO:0000256" key="1">
    <source>
        <dbReference type="ARBA" id="ARBA00004141"/>
    </source>
</evidence>
<dbReference type="InterPro" id="IPR017871">
    <property type="entry name" value="ABC_transporter-like_CS"/>
</dbReference>
<feature type="transmembrane region" description="Helical" evidence="8">
    <location>
        <begin position="705"/>
        <end position="725"/>
    </location>
</feature>
<dbReference type="Gene3D" id="3.40.50.300">
    <property type="entry name" value="P-loop containing nucleotide triphosphate hydrolases"/>
    <property type="match status" value="1"/>
</dbReference>
<comment type="subcellular location">
    <subcellularLocation>
        <location evidence="1">Membrane</location>
        <topology evidence="1">Multi-pass membrane protein</topology>
    </subcellularLocation>
</comment>
<evidence type="ECO:0000313" key="11">
    <source>
        <dbReference type="Proteomes" id="UP000758603"/>
    </source>
</evidence>
<dbReference type="GO" id="GO:0005524">
    <property type="term" value="F:ATP binding"/>
    <property type="evidence" value="ECO:0007669"/>
    <property type="project" value="UniProtKB-KW"/>
</dbReference>
<evidence type="ECO:0000256" key="2">
    <source>
        <dbReference type="ARBA" id="ARBA00022448"/>
    </source>
</evidence>
<dbReference type="InterPro" id="IPR003593">
    <property type="entry name" value="AAA+_ATPase"/>
</dbReference>
<accession>A0A9P8UTZ3</accession>
<keyword evidence="11" id="KW-1185">Reference proteome</keyword>
<feature type="transmembrane region" description="Helical" evidence="8">
    <location>
        <begin position="551"/>
        <end position="572"/>
    </location>
</feature>
<gene>
    <name evidence="10" type="ORF">BKA67DRAFT_558140</name>
</gene>
<proteinExistence type="predicted"/>
<evidence type="ECO:0000256" key="3">
    <source>
        <dbReference type="ARBA" id="ARBA00022692"/>
    </source>
</evidence>
<feature type="transmembrane region" description="Helical" evidence="8">
    <location>
        <begin position="780"/>
        <end position="801"/>
    </location>
</feature>
<evidence type="ECO:0000256" key="6">
    <source>
        <dbReference type="ARBA" id="ARBA00022989"/>
    </source>
</evidence>
<feature type="transmembrane region" description="Helical" evidence="8">
    <location>
        <begin position="677"/>
        <end position="698"/>
    </location>
</feature>
<dbReference type="Pfam" id="PF01061">
    <property type="entry name" value="ABC2_membrane"/>
    <property type="match status" value="1"/>
</dbReference>
<dbReference type="PANTHER" id="PTHR48041:SF91">
    <property type="entry name" value="ABC TRANSPORTER G FAMILY MEMBER 28"/>
    <property type="match status" value="1"/>
</dbReference>
<reference evidence="10" key="1">
    <citation type="journal article" date="2021" name="Nat. Commun.">
        <title>Genetic determinants of endophytism in the Arabidopsis root mycobiome.</title>
        <authorList>
            <person name="Mesny F."/>
            <person name="Miyauchi S."/>
            <person name="Thiergart T."/>
            <person name="Pickel B."/>
            <person name="Atanasova L."/>
            <person name="Karlsson M."/>
            <person name="Huettel B."/>
            <person name="Barry K.W."/>
            <person name="Haridas S."/>
            <person name="Chen C."/>
            <person name="Bauer D."/>
            <person name="Andreopoulos W."/>
            <person name="Pangilinan J."/>
            <person name="LaButti K."/>
            <person name="Riley R."/>
            <person name="Lipzen A."/>
            <person name="Clum A."/>
            <person name="Drula E."/>
            <person name="Henrissat B."/>
            <person name="Kohler A."/>
            <person name="Grigoriev I.V."/>
            <person name="Martin F.M."/>
            <person name="Hacquard S."/>
        </authorList>
    </citation>
    <scope>NUCLEOTIDE SEQUENCE</scope>
    <source>
        <strain evidence="10">MPI-SDFR-AT-0073</strain>
    </source>
</reference>
<dbReference type="EMBL" id="JAGPXC010000002">
    <property type="protein sequence ID" value="KAH6658467.1"/>
    <property type="molecule type" value="Genomic_DNA"/>
</dbReference>
<keyword evidence="4" id="KW-0547">Nucleotide-binding</keyword>
<keyword evidence="6 8" id="KW-1133">Transmembrane helix</keyword>
<dbReference type="AlphaFoldDB" id="A0A9P8UTZ3"/>
<dbReference type="InterPro" id="IPR013525">
    <property type="entry name" value="ABC2_TM"/>
</dbReference>
<comment type="caution">
    <text evidence="10">The sequence shown here is derived from an EMBL/GenBank/DDBJ whole genome shotgun (WGS) entry which is preliminary data.</text>
</comment>
<dbReference type="Proteomes" id="UP000758603">
    <property type="component" value="Unassembled WGS sequence"/>
</dbReference>
<dbReference type="GO" id="GO:0016887">
    <property type="term" value="F:ATP hydrolysis activity"/>
    <property type="evidence" value="ECO:0007669"/>
    <property type="project" value="InterPro"/>
</dbReference>
<evidence type="ECO:0000256" key="4">
    <source>
        <dbReference type="ARBA" id="ARBA00022741"/>
    </source>
</evidence>
<dbReference type="GO" id="GO:0140359">
    <property type="term" value="F:ABC-type transporter activity"/>
    <property type="evidence" value="ECO:0007669"/>
    <property type="project" value="InterPro"/>
</dbReference>
<dbReference type="Pfam" id="PF00005">
    <property type="entry name" value="ABC_tran"/>
    <property type="match status" value="1"/>
</dbReference>
<evidence type="ECO:0000256" key="5">
    <source>
        <dbReference type="ARBA" id="ARBA00022840"/>
    </source>
</evidence>
<dbReference type="SMART" id="SM00382">
    <property type="entry name" value="AAA"/>
    <property type="match status" value="1"/>
</dbReference>
<evidence type="ECO:0000256" key="7">
    <source>
        <dbReference type="ARBA" id="ARBA00023136"/>
    </source>
</evidence>
<evidence type="ECO:0000256" key="8">
    <source>
        <dbReference type="SAM" id="Phobius"/>
    </source>
</evidence>
<keyword evidence="5" id="KW-0067">ATP-binding</keyword>
<dbReference type="InterPro" id="IPR050352">
    <property type="entry name" value="ABCG_transporters"/>
</dbReference>
<dbReference type="GeneID" id="70131198"/>
<dbReference type="PANTHER" id="PTHR48041">
    <property type="entry name" value="ABC TRANSPORTER G FAMILY MEMBER 28"/>
    <property type="match status" value="1"/>
</dbReference>
<protein>
    <recommendedName>
        <fullName evidence="9">ABC transporter domain-containing protein</fullName>
    </recommendedName>
</protein>
<evidence type="ECO:0000313" key="10">
    <source>
        <dbReference type="EMBL" id="KAH6658467.1"/>
    </source>
</evidence>
<evidence type="ECO:0000259" key="9">
    <source>
        <dbReference type="PROSITE" id="PS50893"/>
    </source>
</evidence>
<organism evidence="10 11">
    <name type="scientific">Truncatella angustata</name>
    <dbReference type="NCBI Taxonomy" id="152316"/>
    <lineage>
        <taxon>Eukaryota</taxon>
        <taxon>Fungi</taxon>
        <taxon>Dikarya</taxon>
        <taxon>Ascomycota</taxon>
        <taxon>Pezizomycotina</taxon>
        <taxon>Sordariomycetes</taxon>
        <taxon>Xylariomycetidae</taxon>
        <taxon>Amphisphaeriales</taxon>
        <taxon>Sporocadaceae</taxon>
        <taxon>Truncatella</taxon>
    </lineage>
</organism>
<sequence>MSSPDSPCLSGAEPLPLSQENICNPGFFCPNNTESSPAQYCPPTPDCLLTRLQLVRNICDGPQGIYEPVACPRGYFCAPGGKEVRLCPQGHFCPLGTVVPFPCGPTSVCPQGSDREFILDGFIAILIIDLLFLAIVLKPYFKARFRSWSTTPDGKRSKEESDCNLDLESSRLDKSAIRHRMQRVGLTNEDFNWAPDMMPKFVALVKSCVGSSEIGFSFGFEQLSLTLANGKRLIAPQSGSISQGSVWCVMGPSGAGKTSFVNLLMGKTSRTTGRLYVNGVPSQITKFKKLIGYVPQDDVIVPECTVRENIMHSAMIRLPRTWTDTQRIELVDTLLSCLNLVEVQHNIVGDEISSYISGGQRKRVSIGIELAAAPMALFLDEPTSGLDATTSLSIMRLLQNLSKQGVTVICILHQPRPEILDHIDGITLLGNGHQIYHDQMSGLADYFRTLGFDISSRTNIADAALDIISGGSAMYHKSGQSFTAESLANVWESYPARSPQSLSSYGQDISSREQLESMNRSIYGRGLPRHRQVYLCFLRSLKQQLVRWNSFGLEVVVGAVAGLLIGLSLYQLRGQHFQGAYYSPFQILSSALNYTTVPEIGLLCNTAIGLASAAPGVKIFGEEKQVYQREASAGHSRLAYYLGKTISAIPRIAISAMHFTAFYCILATPWMSFWKIYLTNLLYFYCIYGLASAVSMMVRREDGPLLAMIVSLIIGVFGGYGPPLYNVKEWHLEWFWRLCPGIWFTEAYFDQHLARVVHLYDLDAAANWTGYVRGRFSIDITLLFIIGTVYRMAAYGGLIFFNR</sequence>
<dbReference type="InterPro" id="IPR003439">
    <property type="entry name" value="ABC_transporter-like_ATP-bd"/>
</dbReference>
<feature type="domain" description="ABC transporter" evidence="9">
    <location>
        <begin position="218"/>
        <end position="456"/>
    </location>
</feature>
<dbReference type="FunFam" id="3.40.50.300:FF:000367">
    <property type="entry name" value="ABC transporter G family member 24"/>
    <property type="match status" value="1"/>
</dbReference>
<dbReference type="SUPFAM" id="SSF52540">
    <property type="entry name" value="P-loop containing nucleoside triphosphate hydrolases"/>
    <property type="match status" value="1"/>
</dbReference>
<keyword evidence="3 8" id="KW-0812">Transmembrane</keyword>